<dbReference type="Proteomes" id="UP001057402">
    <property type="component" value="Chromosome 11"/>
</dbReference>
<evidence type="ECO:0000313" key="1">
    <source>
        <dbReference type="EMBL" id="KAI4311706.1"/>
    </source>
</evidence>
<evidence type="ECO:0000313" key="2">
    <source>
        <dbReference type="Proteomes" id="UP001057402"/>
    </source>
</evidence>
<keyword evidence="2" id="KW-1185">Reference proteome</keyword>
<proteinExistence type="predicted"/>
<reference evidence="2" key="1">
    <citation type="journal article" date="2023" name="Front. Plant Sci.">
        <title>Chromosomal-level genome assembly of Melastoma candidum provides insights into trichome evolution.</title>
        <authorList>
            <person name="Zhong Y."/>
            <person name="Wu W."/>
            <person name="Sun C."/>
            <person name="Zou P."/>
            <person name="Liu Y."/>
            <person name="Dai S."/>
            <person name="Zhou R."/>
        </authorList>
    </citation>
    <scope>NUCLEOTIDE SEQUENCE [LARGE SCALE GENOMIC DNA]</scope>
</reference>
<accession>A0ACB9LKB8</accession>
<protein>
    <submittedName>
        <fullName evidence="1">Uncharacterized protein</fullName>
    </submittedName>
</protein>
<gene>
    <name evidence="1" type="ORF">MLD38_036581</name>
</gene>
<name>A0ACB9LKB8_9MYRT</name>
<sequence length="169" mass="18211">MSKKKILSPSIRRHPCHVQSRLIALINVASSKFSSIFSLQKEGAFGALVLTQTRNTTTKRIDDRHPVQGGNNAAPCNLCTRAQAGPRALSACEAVSGSPRIRARSPKAQSDRHYGSNAGRYGKGPQVGPSLDSQTGLRGVSPTTRRWRAKGCVKASLVNFGEGSKEWLE</sequence>
<comment type="caution">
    <text evidence="1">The sequence shown here is derived from an EMBL/GenBank/DDBJ whole genome shotgun (WGS) entry which is preliminary data.</text>
</comment>
<dbReference type="EMBL" id="CM042890">
    <property type="protein sequence ID" value="KAI4311706.1"/>
    <property type="molecule type" value="Genomic_DNA"/>
</dbReference>
<organism evidence="1 2">
    <name type="scientific">Melastoma candidum</name>
    <dbReference type="NCBI Taxonomy" id="119954"/>
    <lineage>
        <taxon>Eukaryota</taxon>
        <taxon>Viridiplantae</taxon>
        <taxon>Streptophyta</taxon>
        <taxon>Embryophyta</taxon>
        <taxon>Tracheophyta</taxon>
        <taxon>Spermatophyta</taxon>
        <taxon>Magnoliopsida</taxon>
        <taxon>eudicotyledons</taxon>
        <taxon>Gunneridae</taxon>
        <taxon>Pentapetalae</taxon>
        <taxon>rosids</taxon>
        <taxon>malvids</taxon>
        <taxon>Myrtales</taxon>
        <taxon>Melastomataceae</taxon>
        <taxon>Melastomatoideae</taxon>
        <taxon>Melastomateae</taxon>
        <taxon>Melastoma</taxon>
    </lineage>
</organism>